<dbReference type="EMBL" id="BAAAQN010000016">
    <property type="protein sequence ID" value="GAA2030162.1"/>
    <property type="molecule type" value="Genomic_DNA"/>
</dbReference>
<protein>
    <submittedName>
        <fullName evidence="4">Amidohydrolase family protein</fullName>
    </submittedName>
</protein>
<evidence type="ECO:0000313" key="5">
    <source>
        <dbReference type="Proteomes" id="UP001500751"/>
    </source>
</evidence>
<dbReference type="InterPro" id="IPR006680">
    <property type="entry name" value="Amidohydro-rel"/>
</dbReference>
<proteinExistence type="predicted"/>
<evidence type="ECO:0000313" key="4">
    <source>
        <dbReference type="EMBL" id="GAA2030162.1"/>
    </source>
</evidence>
<dbReference type="Gene3D" id="3.20.20.140">
    <property type="entry name" value="Metal-dependent hydrolases"/>
    <property type="match status" value="1"/>
</dbReference>
<reference evidence="4 5" key="1">
    <citation type="journal article" date="2019" name="Int. J. Syst. Evol. Microbiol.">
        <title>The Global Catalogue of Microorganisms (GCM) 10K type strain sequencing project: providing services to taxonomists for standard genome sequencing and annotation.</title>
        <authorList>
            <consortium name="The Broad Institute Genomics Platform"/>
            <consortium name="The Broad Institute Genome Sequencing Center for Infectious Disease"/>
            <person name="Wu L."/>
            <person name="Ma J."/>
        </authorList>
    </citation>
    <scope>NUCLEOTIDE SEQUENCE [LARGE SCALE GENOMIC DNA]</scope>
    <source>
        <strain evidence="4 5">JCM 16014</strain>
    </source>
</reference>
<feature type="domain" description="Amidohydrolase-related" evidence="3">
    <location>
        <begin position="42"/>
        <end position="348"/>
    </location>
</feature>
<accession>A0ABN2U5R3</accession>
<evidence type="ECO:0000256" key="1">
    <source>
        <dbReference type="ARBA" id="ARBA00023239"/>
    </source>
</evidence>
<evidence type="ECO:0000259" key="3">
    <source>
        <dbReference type="Pfam" id="PF04909"/>
    </source>
</evidence>
<dbReference type="InterPro" id="IPR032466">
    <property type="entry name" value="Metal_Hydrolase"/>
</dbReference>
<dbReference type="PANTHER" id="PTHR21240">
    <property type="entry name" value="2-AMINO-3-CARBOXYLMUCONATE-6-SEMIALDEHYDE DECARBOXYLASE"/>
    <property type="match status" value="1"/>
</dbReference>
<name>A0ABN2U5R3_9ACTN</name>
<dbReference type="InterPro" id="IPR032465">
    <property type="entry name" value="ACMSD"/>
</dbReference>
<dbReference type="PANTHER" id="PTHR21240:SF28">
    <property type="entry name" value="ISO-OROTATE DECARBOXYLASE (EUROFUNG)"/>
    <property type="match status" value="1"/>
</dbReference>
<feature type="compositionally biased region" description="Pro residues" evidence="2">
    <location>
        <begin position="1"/>
        <end position="12"/>
    </location>
</feature>
<evidence type="ECO:0000256" key="2">
    <source>
        <dbReference type="SAM" id="MobiDB-lite"/>
    </source>
</evidence>
<sequence>MSDPATPGPASPGPATLGPASPGPASSGLEPEPVDGPANGLIDVHAHFVTDRYADAAKAAGRLRPDGMPGWPSWDPDTHLGLMDQWGVATAMLSVSSPGIHFGDDKAARALAREVNEFGAGTARARPDRFGHLASLPLPDVDGAIAEACHALDELGSDGVTIETNAEGRYPGDPEFAPLWQELNERAAVVFVHPTSPPGHEAVSLGLPRPMMEFLFDSARAAADLLFSGFLDRYPDIQWVFTHGGGALPLLADRIELFRSAFGLASGGATATEQLRRLWYDLAGTPFPHQTPALVAAFGSEHVLYGSDFCWTPAPVVGPQIASLRDAEQPDGGTWHGLTTRNAVKLFPRLAAQASEEGAVR</sequence>
<organism evidence="4 5">
    <name type="scientific">Catenulispora yoronensis</name>
    <dbReference type="NCBI Taxonomy" id="450799"/>
    <lineage>
        <taxon>Bacteria</taxon>
        <taxon>Bacillati</taxon>
        <taxon>Actinomycetota</taxon>
        <taxon>Actinomycetes</taxon>
        <taxon>Catenulisporales</taxon>
        <taxon>Catenulisporaceae</taxon>
        <taxon>Catenulispora</taxon>
    </lineage>
</organism>
<keyword evidence="1" id="KW-0456">Lyase</keyword>
<comment type="caution">
    <text evidence="4">The sequence shown here is derived from an EMBL/GenBank/DDBJ whole genome shotgun (WGS) entry which is preliminary data.</text>
</comment>
<dbReference type="Pfam" id="PF04909">
    <property type="entry name" value="Amidohydro_2"/>
    <property type="match status" value="1"/>
</dbReference>
<feature type="compositionally biased region" description="Low complexity" evidence="2">
    <location>
        <begin position="13"/>
        <end position="31"/>
    </location>
</feature>
<dbReference type="RefSeq" id="WP_344666414.1">
    <property type="nucleotide sequence ID" value="NZ_BAAAQN010000016.1"/>
</dbReference>
<dbReference type="SUPFAM" id="SSF51556">
    <property type="entry name" value="Metallo-dependent hydrolases"/>
    <property type="match status" value="1"/>
</dbReference>
<gene>
    <name evidence="4" type="ORF">GCM10009839_32260</name>
</gene>
<feature type="region of interest" description="Disordered" evidence="2">
    <location>
        <begin position="1"/>
        <end position="40"/>
    </location>
</feature>
<keyword evidence="5" id="KW-1185">Reference proteome</keyword>
<dbReference type="Proteomes" id="UP001500751">
    <property type="component" value="Unassembled WGS sequence"/>
</dbReference>